<name>A0ABP7H8H5_9ACTN</name>
<dbReference type="Proteomes" id="UP001501009">
    <property type="component" value="Unassembled WGS sequence"/>
</dbReference>
<dbReference type="EMBL" id="BAABDE010000008">
    <property type="protein sequence ID" value="GAA3785804.1"/>
    <property type="molecule type" value="Genomic_DNA"/>
</dbReference>
<evidence type="ECO:0000313" key="2">
    <source>
        <dbReference type="EMBL" id="GAA3785804.1"/>
    </source>
</evidence>
<accession>A0ABP7H8H5</accession>
<keyword evidence="3" id="KW-1185">Reference proteome</keyword>
<feature type="region of interest" description="Disordered" evidence="1">
    <location>
        <begin position="26"/>
        <end position="46"/>
    </location>
</feature>
<protein>
    <submittedName>
        <fullName evidence="2">Uncharacterized protein</fullName>
    </submittedName>
</protein>
<reference evidence="3" key="1">
    <citation type="journal article" date="2019" name="Int. J. Syst. Evol. Microbiol.">
        <title>The Global Catalogue of Microorganisms (GCM) 10K type strain sequencing project: providing services to taxonomists for standard genome sequencing and annotation.</title>
        <authorList>
            <consortium name="The Broad Institute Genomics Platform"/>
            <consortium name="The Broad Institute Genome Sequencing Center for Infectious Disease"/>
            <person name="Wu L."/>
            <person name="Ma J."/>
        </authorList>
    </citation>
    <scope>NUCLEOTIDE SEQUENCE [LARGE SCALE GENOMIC DNA]</scope>
    <source>
        <strain evidence="3">JCM 17138</strain>
    </source>
</reference>
<evidence type="ECO:0000313" key="3">
    <source>
        <dbReference type="Proteomes" id="UP001501009"/>
    </source>
</evidence>
<organism evidence="2 3">
    <name type="scientific">Streptomyces coacervatus</name>
    <dbReference type="NCBI Taxonomy" id="647381"/>
    <lineage>
        <taxon>Bacteria</taxon>
        <taxon>Bacillati</taxon>
        <taxon>Actinomycetota</taxon>
        <taxon>Actinomycetes</taxon>
        <taxon>Kitasatosporales</taxon>
        <taxon>Streptomycetaceae</taxon>
        <taxon>Streptomyces</taxon>
    </lineage>
</organism>
<proteinExistence type="predicted"/>
<comment type="caution">
    <text evidence="2">The sequence shown here is derived from an EMBL/GenBank/DDBJ whole genome shotgun (WGS) entry which is preliminary data.</text>
</comment>
<sequence length="59" mass="6593">MKVTCTCTAPLEVFTVDPATVFVEAADEEAEAEGEDEDDEEEEEDDFAFLSIAAWRDFL</sequence>
<gene>
    <name evidence="2" type="ORF">GCM10022403_020740</name>
</gene>
<evidence type="ECO:0000256" key="1">
    <source>
        <dbReference type="SAM" id="MobiDB-lite"/>
    </source>
</evidence>